<reference evidence="8" key="1">
    <citation type="journal article" date="2019" name="Int. J. Syst. Evol. Microbiol.">
        <title>The Global Catalogue of Microorganisms (GCM) 10K type strain sequencing project: providing services to taxonomists for standard genome sequencing and annotation.</title>
        <authorList>
            <consortium name="The Broad Institute Genomics Platform"/>
            <consortium name="The Broad Institute Genome Sequencing Center for Infectious Disease"/>
            <person name="Wu L."/>
            <person name="Ma J."/>
        </authorList>
    </citation>
    <scope>NUCLEOTIDE SEQUENCE [LARGE SCALE GENOMIC DNA]</scope>
    <source>
        <strain evidence="8">CGMCC 1.12942</strain>
    </source>
</reference>
<dbReference type="Proteomes" id="UP001596500">
    <property type="component" value="Unassembled WGS sequence"/>
</dbReference>
<evidence type="ECO:0000256" key="6">
    <source>
        <dbReference type="ARBA" id="ARBA00023163"/>
    </source>
</evidence>
<comment type="caution">
    <text evidence="7">The sequence shown here is derived from an EMBL/GenBank/DDBJ whole genome shotgun (WGS) entry which is preliminary data.</text>
</comment>
<dbReference type="InterPro" id="IPR036388">
    <property type="entry name" value="WH-like_DNA-bd_sf"/>
</dbReference>
<keyword evidence="8" id="KW-1185">Reference proteome</keyword>
<dbReference type="Gene3D" id="1.10.10.10">
    <property type="entry name" value="Winged helix-like DNA-binding domain superfamily/Winged helix DNA-binding domain"/>
    <property type="match status" value="1"/>
</dbReference>
<evidence type="ECO:0000256" key="1">
    <source>
        <dbReference type="ARBA" id="ARBA00007957"/>
    </source>
</evidence>
<dbReference type="EMBL" id="JBHTBW010000011">
    <property type="protein sequence ID" value="MFC7440424.1"/>
    <property type="molecule type" value="Genomic_DNA"/>
</dbReference>
<keyword evidence="4" id="KW-0805">Transcription regulation</keyword>
<keyword evidence="3" id="KW-0862">Zinc</keyword>
<dbReference type="InterPro" id="IPR043135">
    <property type="entry name" value="Fur_C"/>
</dbReference>
<protein>
    <submittedName>
        <fullName evidence="7">Fur family transcriptional regulator</fullName>
    </submittedName>
</protein>
<dbReference type="SUPFAM" id="SSF46785">
    <property type="entry name" value="Winged helix' DNA-binding domain"/>
    <property type="match status" value="1"/>
</dbReference>
<evidence type="ECO:0000313" key="8">
    <source>
        <dbReference type="Proteomes" id="UP001596500"/>
    </source>
</evidence>
<comment type="similarity">
    <text evidence="1">Belongs to the Fur family.</text>
</comment>
<accession>A0ABW2RHD2</accession>
<dbReference type="InterPro" id="IPR036390">
    <property type="entry name" value="WH_DNA-bd_sf"/>
</dbReference>
<organism evidence="7 8">
    <name type="scientific">Laceyella putida</name>
    <dbReference type="NCBI Taxonomy" id="110101"/>
    <lineage>
        <taxon>Bacteria</taxon>
        <taxon>Bacillati</taxon>
        <taxon>Bacillota</taxon>
        <taxon>Bacilli</taxon>
        <taxon>Bacillales</taxon>
        <taxon>Thermoactinomycetaceae</taxon>
        <taxon>Laceyella</taxon>
    </lineage>
</organism>
<gene>
    <name evidence="7" type="ORF">ACFQNG_04560</name>
</gene>
<proteinExistence type="inferred from homology"/>
<evidence type="ECO:0000256" key="3">
    <source>
        <dbReference type="ARBA" id="ARBA00022833"/>
    </source>
</evidence>
<dbReference type="Pfam" id="PF01475">
    <property type="entry name" value="FUR"/>
    <property type="match status" value="1"/>
</dbReference>
<dbReference type="RefSeq" id="WP_379863680.1">
    <property type="nucleotide sequence ID" value="NZ_JBHTBW010000011.1"/>
</dbReference>
<sequence length="146" mass="16832">MSIKNNHHVDAIETLKRIGVRMTPQRNAILSYLLSSTHHPTAHDIYEALKKDYPNMSATTVYNNLRLFKQASLVRELTYSDASSRFDANMMEHDHVICRRCGRITDFQYPLLQMAEREVIQATGYSIESHRLEMYGLCPACQAEEP</sequence>
<name>A0ABW2RHD2_9BACL</name>
<evidence type="ECO:0000256" key="4">
    <source>
        <dbReference type="ARBA" id="ARBA00023015"/>
    </source>
</evidence>
<evidence type="ECO:0000313" key="7">
    <source>
        <dbReference type="EMBL" id="MFC7440424.1"/>
    </source>
</evidence>
<dbReference type="CDD" id="cd07153">
    <property type="entry name" value="Fur_like"/>
    <property type="match status" value="1"/>
</dbReference>
<evidence type="ECO:0000256" key="5">
    <source>
        <dbReference type="ARBA" id="ARBA00023125"/>
    </source>
</evidence>
<keyword evidence="6" id="KW-0804">Transcription</keyword>
<dbReference type="Gene3D" id="3.30.1490.190">
    <property type="match status" value="1"/>
</dbReference>
<dbReference type="PANTHER" id="PTHR33202">
    <property type="entry name" value="ZINC UPTAKE REGULATION PROTEIN"/>
    <property type="match status" value="1"/>
</dbReference>
<evidence type="ECO:0000256" key="2">
    <source>
        <dbReference type="ARBA" id="ARBA00022491"/>
    </source>
</evidence>
<dbReference type="InterPro" id="IPR002481">
    <property type="entry name" value="FUR"/>
</dbReference>
<dbReference type="PANTHER" id="PTHR33202:SF8">
    <property type="entry name" value="PEROXIDE-RESPONSIVE REPRESSOR PERR"/>
    <property type="match status" value="1"/>
</dbReference>
<keyword evidence="5" id="KW-0238">DNA-binding</keyword>
<keyword evidence="2" id="KW-0678">Repressor</keyword>